<evidence type="ECO:0000313" key="9">
    <source>
        <dbReference type="EMBL" id="GGH07475.1"/>
    </source>
</evidence>
<dbReference type="GO" id="GO:0005886">
    <property type="term" value="C:plasma membrane"/>
    <property type="evidence" value="ECO:0007669"/>
    <property type="project" value="UniProtKB-SubCell"/>
</dbReference>
<comment type="caution">
    <text evidence="9">The sequence shown here is derived from an EMBL/GenBank/DDBJ whole genome shotgun (WGS) entry which is preliminary data.</text>
</comment>
<dbReference type="GO" id="GO:0055085">
    <property type="term" value="P:transmembrane transport"/>
    <property type="evidence" value="ECO:0007669"/>
    <property type="project" value="InterPro"/>
</dbReference>
<dbReference type="Gene3D" id="1.10.3720.10">
    <property type="entry name" value="MetI-like"/>
    <property type="match status" value="1"/>
</dbReference>
<dbReference type="InterPro" id="IPR000515">
    <property type="entry name" value="MetI-like"/>
</dbReference>
<evidence type="ECO:0000313" key="10">
    <source>
        <dbReference type="Proteomes" id="UP000603912"/>
    </source>
</evidence>
<dbReference type="PROSITE" id="PS50928">
    <property type="entry name" value="ABC_TM1"/>
    <property type="match status" value="1"/>
</dbReference>
<feature type="transmembrane region" description="Helical" evidence="7">
    <location>
        <begin position="12"/>
        <end position="32"/>
    </location>
</feature>
<dbReference type="AlphaFoldDB" id="A0A917I2K4"/>
<dbReference type="PANTHER" id="PTHR30151:SF20">
    <property type="entry name" value="ABC TRANSPORTER PERMEASE PROTEIN HI_0355-RELATED"/>
    <property type="match status" value="1"/>
</dbReference>
<name>A0A917I2K4_9HYPH</name>
<evidence type="ECO:0000259" key="8">
    <source>
        <dbReference type="PROSITE" id="PS50928"/>
    </source>
</evidence>
<keyword evidence="10" id="KW-1185">Reference proteome</keyword>
<keyword evidence="5 7" id="KW-1133">Transmembrane helix</keyword>
<proteinExistence type="inferred from homology"/>
<dbReference type="EMBL" id="BMES01000001">
    <property type="protein sequence ID" value="GGH07475.1"/>
    <property type="molecule type" value="Genomic_DNA"/>
</dbReference>
<gene>
    <name evidence="9" type="ORF">GCM10007036_02350</name>
</gene>
<dbReference type="CDD" id="cd06261">
    <property type="entry name" value="TM_PBP2"/>
    <property type="match status" value="1"/>
</dbReference>
<evidence type="ECO:0000256" key="3">
    <source>
        <dbReference type="ARBA" id="ARBA00022475"/>
    </source>
</evidence>
<dbReference type="Proteomes" id="UP000603912">
    <property type="component" value="Unassembled WGS sequence"/>
</dbReference>
<feature type="transmembrane region" description="Helical" evidence="7">
    <location>
        <begin position="264"/>
        <end position="287"/>
    </location>
</feature>
<reference evidence="9" key="1">
    <citation type="journal article" date="2014" name="Int. J. Syst. Evol. Microbiol.">
        <title>Complete genome sequence of Corynebacterium casei LMG S-19264T (=DSM 44701T), isolated from a smear-ripened cheese.</title>
        <authorList>
            <consortium name="US DOE Joint Genome Institute (JGI-PGF)"/>
            <person name="Walter F."/>
            <person name="Albersmeier A."/>
            <person name="Kalinowski J."/>
            <person name="Ruckert C."/>
        </authorList>
    </citation>
    <scope>NUCLEOTIDE SEQUENCE</scope>
    <source>
        <strain evidence="9">CGMCC 1.12214</strain>
    </source>
</reference>
<evidence type="ECO:0000256" key="2">
    <source>
        <dbReference type="ARBA" id="ARBA00022448"/>
    </source>
</evidence>
<feature type="transmembrane region" description="Helical" evidence="7">
    <location>
        <begin position="137"/>
        <end position="157"/>
    </location>
</feature>
<dbReference type="SUPFAM" id="SSF161098">
    <property type="entry name" value="MetI-like"/>
    <property type="match status" value="1"/>
</dbReference>
<keyword evidence="2 7" id="KW-0813">Transport</keyword>
<organism evidence="9 10">
    <name type="scientific">Alsobacter metallidurans</name>
    <dbReference type="NCBI Taxonomy" id="340221"/>
    <lineage>
        <taxon>Bacteria</taxon>
        <taxon>Pseudomonadati</taxon>
        <taxon>Pseudomonadota</taxon>
        <taxon>Alphaproteobacteria</taxon>
        <taxon>Hyphomicrobiales</taxon>
        <taxon>Alsobacteraceae</taxon>
        <taxon>Alsobacter</taxon>
    </lineage>
</organism>
<keyword evidence="6 7" id="KW-0472">Membrane</keyword>
<dbReference type="PANTHER" id="PTHR30151">
    <property type="entry name" value="ALKANE SULFONATE ABC TRANSPORTER-RELATED, MEMBRANE SUBUNIT"/>
    <property type="match status" value="1"/>
</dbReference>
<evidence type="ECO:0000256" key="4">
    <source>
        <dbReference type="ARBA" id="ARBA00022692"/>
    </source>
</evidence>
<comment type="similarity">
    <text evidence="7">Belongs to the binding-protein-dependent transport system permease family.</text>
</comment>
<sequence length="299" mass="31646">MSARRGLSGFWTGHLGPILAVCVAIVALWYAGAVWMNADLQRSAFDNAGQKSWTTGELVAGTLAQERPRLPAPHQVAQELWKTVVDTAPSSKRSLVYHAGVTLSATLLGFLFGAGLGVGLAVLIVHVRSLERSLMPWIIASQTIPIIALAPMIVIILNQLDVTGIVPKAAIAAYLSFFPVTVGMVKGLRSPDPLQLDLLRTYSASQAQTFWSLRLPASVPFLFASLKVGVAASLVGTVVAELTQSADGGFGARLLAGSYYGQTIQIWAAIFAAAFCACALIAAVALADRVVARRMGYAR</sequence>
<dbReference type="Pfam" id="PF00528">
    <property type="entry name" value="BPD_transp_1"/>
    <property type="match status" value="1"/>
</dbReference>
<evidence type="ECO:0000256" key="5">
    <source>
        <dbReference type="ARBA" id="ARBA00022989"/>
    </source>
</evidence>
<evidence type="ECO:0000256" key="7">
    <source>
        <dbReference type="RuleBase" id="RU363032"/>
    </source>
</evidence>
<comment type="subcellular location">
    <subcellularLocation>
        <location evidence="1 7">Cell membrane</location>
        <topology evidence="1 7">Multi-pass membrane protein</topology>
    </subcellularLocation>
</comment>
<evidence type="ECO:0000256" key="6">
    <source>
        <dbReference type="ARBA" id="ARBA00023136"/>
    </source>
</evidence>
<feature type="transmembrane region" description="Helical" evidence="7">
    <location>
        <begin position="169"/>
        <end position="188"/>
    </location>
</feature>
<dbReference type="RefSeq" id="WP_188515906.1">
    <property type="nucleotide sequence ID" value="NZ_BMES01000001.1"/>
</dbReference>
<feature type="transmembrane region" description="Helical" evidence="7">
    <location>
        <begin position="95"/>
        <end position="125"/>
    </location>
</feature>
<protein>
    <submittedName>
        <fullName evidence="9">ABC transporter permease</fullName>
    </submittedName>
</protein>
<evidence type="ECO:0000256" key="1">
    <source>
        <dbReference type="ARBA" id="ARBA00004651"/>
    </source>
</evidence>
<keyword evidence="4 7" id="KW-0812">Transmembrane</keyword>
<feature type="domain" description="ABC transmembrane type-1" evidence="8">
    <location>
        <begin position="99"/>
        <end position="288"/>
    </location>
</feature>
<accession>A0A917I2K4</accession>
<dbReference type="InterPro" id="IPR035906">
    <property type="entry name" value="MetI-like_sf"/>
</dbReference>
<reference evidence="9" key="2">
    <citation type="submission" date="2020-09" db="EMBL/GenBank/DDBJ databases">
        <authorList>
            <person name="Sun Q."/>
            <person name="Zhou Y."/>
        </authorList>
    </citation>
    <scope>NUCLEOTIDE SEQUENCE</scope>
    <source>
        <strain evidence="9">CGMCC 1.12214</strain>
    </source>
</reference>
<keyword evidence="3" id="KW-1003">Cell membrane</keyword>